<dbReference type="InterPro" id="IPR015813">
    <property type="entry name" value="Pyrv/PenolPyrv_kinase-like_dom"/>
</dbReference>
<dbReference type="PIRSF" id="PIRSF015582">
    <property type="entry name" value="Cit_lyase_B"/>
    <property type="match status" value="1"/>
</dbReference>
<evidence type="ECO:0000256" key="3">
    <source>
        <dbReference type="ARBA" id="ARBA00022842"/>
    </source>
</evidence>
<reference evidence="5 6" key="1">
    <citation type="submission" date="2021-01" db="EMBL/GenBank/DDBJ databases">
        <title>Identification of strong promoters based on the transcriptome of Brevibacillus choshinensis.</title>
        <authorList>
            <person name="Yao D."/>
            <person name="Zhang K."/>
            <person name="Wu J."/>
        </authorList>
    </citation>
    <scope>NUCLEOTIDE SEQUENCE [LARGE SCALE GENOMIC DNA]</scope>
    <source>
        <strain evidence="5 6">HPD31-SP3</strain>
    </source>
</reference>
<keyword evidence="2" id="KW-0479">Metal-binding</keyword>
<keyword evidence="3" id="KW-0460">Magnesium</keyword>
<dbReference type="InterPro" id="IPR040442">
    <property type="entry name" value="Pyrv_kinase-like_dom_sf"/>
</dbReference>
<dbReference type="Pfam" id="PF03328">
    <property type="entry name" value="HpcH_HpaI"/>
    <property type="match status" value="1"/>
</dbReference>
<dbReference type="Proteomes" id="UP000596248">
    <property type="component" value="Chromosome"/>
</dbReference>
<comment type="cofactor">
    <cofactor evidence="1">
        <name>Mg(2+)</name>
        <dbReference type="ChEBI" id="CHEBI:18420"/>
    </cofactor>
</comment>
<proteinExistence type="predicted"/>
<keyword evidence="5" id="KW-0456">Lyase</keyword>
<dbReference type="PANTHER" id="PTHR32308:SF0">
    <property type="entry name" value="HPCH_HPAI ALDOLASE_CITRATE LYASE DOMAIN-CONTAINING PROTEIN"/>
    <property type="match status" value="1"/>
</dbReference>
<organism evidence="5 6">
    <name type="scientific">Brevibacillus choshinensis</name>
    <dbReference type="NCBI Taxonomy" id="54911"/>
    <lineage>
        <taxon>Bacteria</taxon>
        <taxon>Bacillati</taxon>
        <taxon>Bacillota</taxon>
        <taxon>Bacilli</taxon>
        <taxon>Bacillales</taxon>
        <taxon>Paenibacillaceae</taxon>
        <taxon>Brevibacillus</taxon>
    </lineage>
</organism>
<dbReference type="RefSeq" id="WP_203356031.1">
    <property type="nucleotide sequence ID" value="NZ_CP069127.1"/>
</dbReference>
<evidence type="ECO:0000313" key="6">
    <source>
        <dbReference type="Proteomes" id="UP000596248"/>
    </source>
</evidence>
<feature type="domain" description="HpcH/HpaI aldolase/citrate lyase" evidence="4">
    <location>
        <begin position="5"/>
        <end position="221"/>
    </location>
</feature>
<protein>
    <submittedName>
        <fullName evidence="5">CoA ester lyase</fullName>
    </submittedName>
</protein>
<gene>
    <name evidence="5" type="ORF">JNE38_07815</name>
</gene>
<dbReference type="InterPro" id="IPR011206">
    <property type="entry name" value="Citrate_lyase_beta/mcl1/mcl2"/>
</dbReference>
<accession>A0ABX7FS19</accession>
<dbReference type="PANTHER" id="PTHR32308">
    <property type="entry name" value="LYASE BETA SUBUNIT, PUTATIVE (AFU_ORTHOLOGUE AFUA_4G13030)-RELATED"/>
    <property type="match status" value="1"/>
</dbReference>
<dbReference type="InterPro" id="IPR005000">
    <property type="entry name" value="Aldolase/citrate-lyase_domain"/>
</dbReference>
<dbReference type="GO" id="GO:0016829">
    <property type="term" value="F:lyase activity"/>
    <property type="evidence" value="ECO:0007669"/>
    <property type="project" value="UniProtKB-KW"/>
</dbReference>
<name>A0ABX7FS19_BRECH</name>
<evidence type="ECO:0000256" key="1">
    <source>
        <dbReference type="ARBA" id="ARBA00001946"/>
    </source>
</evidence>
<evidence type="ECO:0000313" key="5">
    <source>
        <dbReference type="EMBL" id="QRG69034.1"/>
    </source>
</evidence>
<dbReference type="Gene3D" id="3.20.20.60">
    <property type="entry name" value="Phosphoenolpyruvate-binding domains"/>
    <property type="match status" value="1"/>
</dbReference>
<dbReference type="SUPFAM" id="SSF51621">
    <property type="entry name" value="Phosphoenolpyruvate/pyruvate domain"/>
    <property type="match status" value="1"/>
</dbReference>
<keyword evidence="6" id="KW-1185">Reference proteome</keyword>
<sequence>MRQARTWMFVPGSDRNKLEKVDRLQADAVIYDLEDAVAFGEKDIARQLVHEVLQAGRAAGSPARYVRVNAMDTPYFEEDIRSTWGIGLGGIVLPKAEDPKAIARLDAILAGQQHTSPVEIVPLIETARGLYQAYEIARASKRIKRLMFGSIDFALDIQAQLTPDGGELLYARSQLVVVSRAAGIEAPIDAVFPNIRDTAGLIRETQRAKQLGFRGKLLIHPCQIGPVREVFAPSSEEVLEAEQIVSAFQEALSAGIGSIQVRGKMVDTPVYERAKRVLEEVSRLIQSKEKSDERK</sequence>
<dbReference type="EMBL" id="CP069127">
    <property type="protein sequence ID" value="QRG69034.1"/>
    <property type="molecule type" value="Genomic_DNA"/>
</dbReference>
<evidence type="ECO:0000259" key="4">
    <source>
        <dbReference type="Pfam" id="PF03328"/>
    </source>
</evidence>
<evidence type="ECO:0000256" key="2">
    <source>
        <dbReference type="ARBA" id="ARBA00022723"/>
    </source>
</evidence>